<keyword evidence="2" id="KW-1185">Reference proteome</keyword>
<gene>
    <name evidence="1" type="ORF">Mal15_38130</name>
</gene>
<evidence type="ECO:0000313" key="2">
    <source>
        <dbReference type="Proteomes" id="UP000321353"/>
    </source>
</evidence>
<accession>A0A5B9MLD8</accession>
<reference evidence="1 2" key="1">
    <citation type="submission" date="2019-02" db="EMBL/GenBank/DDBJ databases">
        <title>Planctomycetal bacteria perform biofilm scaping via a novel small molecule.</title>
        <authorList>
            <person name="Jeske O."/>
            <person name="Boedeker C."/>
            <person name="Wiegand S."/>
            <person name="Breitling P."/>
            <person name="Kallscheuer N."/>
            <person name="Jogler M."/>
            <person name="Rohde M."/>
            <person name="Petersen J."/>
            <person name="Medema M.H."/>
            <person name="Surup F."/>
            <person name="Jogler C."/>
        </authorList>
    </citation>
    <scope>NUCLEOTIDE SEQUENCE [LARGE SCALE GENOMIC DNA]</scope>
    <source>
        <strain evidence="1 2">Mal15</strain>
    </source>
</reference>
<dbReference type="Proteomes" id="UP000321353">
    <property type="component" value="Chromosome"/>
</dbReference>
<dbReference type="KEGG" id="smam:Mal15_38130"/>
<organism evidence="1 2">
    <name type="scientific">Stieleria maiorica</name>
    <dbReference type="NCBI Taxonomy" id="2795974"/>
    <lineage>
        <taxon>Bacteria</taxon>
        <taxon>Pseudomonadati</taxon>
        <taxon>Planctomycetota</taxon>
        <taxon>Planctomycetia</taxon>
        <taxon>Pirellulales</taxon>
        <taxon>Pirellulaceae</taxon>
        <taxon>Stieleria</taxon>
    </lineage>
</organism>
<sequence>MFNLDRLHLLASHILGTPIYIIRTGDGVEPKHTVPHAVAWTAAALDVTHKPLLESMGKWEGRRPAVVLHDAVFAEQVAEAEACGMDAEKFATEYADAVMVHELAHIACRGGVDLSEPTDKLCQFADAIATYSVRCHIADEAADDHREAVKSHDADFVRACVHAVHRARQIGFRFPGYYCFGEGATCDFDYDLAESALSTEPESLSYMSIFDINKTTRPTYNFRRYKEAIQCQQQ</sequence>
<name>A0A5B9MLD8_9BACT</name>
<dbReference type="EMBL" id="CP036264">
    <property type="protein sequence ID" value="QEF99747.1"/>
    <property type="molecule type" value="Genomic_DNA"/>
</dbReference>
<dbReference type="RefSeq" id="WP_147869104.1">
    <property type="nucleotide sequence ID" value="NZ_CP036264.1"/>
</dbReference>
<protein>
    <submittedName>
        <fullName evidence="1">Uncharacterized protein</fullName>
    </submittedName>
</protein>
<proteinExistence type="predicted"/>
<dbReference type="AlphaFoldDB" id="A0A5B9MLD8"/>
<evidence type="ECO:0000313" key="1">
    <source>
        <dbReference type="EMBL" id="QEF99747.1"/>
    </source>
</evidence>